<evidence type="ECO:0000313" key="1">
    <source>
        <dbReference type="EMBL" id="PIP42134.1"/>
    </source>
</evidence>
<organism evidence="1 2">
    <name type="scientific">Candidatus Desantisbacteria bacterium CG23_combo_of_CG06-09_8_20_14_all_40_23</name>
    <dbReference type="NCBI Taxonomy" id="1974550"/>
    <lineage>
        <taxon>Bacteria</taxon>
        <taxon>Candidatus Desantisiibacteriota</taxon>
    </lineage>
</organism>
<dbReference type="InterPro" id="IPR021799">
    <property type="entry name" value="PIN-like_prokaryotic"/>
</dbReference>
<reference evidence="1 2" key="1">
    <citation type="submission" date="2017-09" db="EMBL/GenBank/DDBJ databases">
        <title>Depth-based differentiation of microbial function through sediment-hosted aquifers and enrichment of novel symbionts in the deep terrestrial subsurface.</title>
        <authorList>
            <person name="Probst A.J."/>
            <person name="Ladd B."/>
            <person name="Jarett J.K."/>
            <person name="Geller-Mcgrath D.E."/>
            <person name="Sieber C.M."/>
            <person name="Emerson J.B."/>
            <person name="Anantharaman K."/>
            <person name="Thomas B.C."/>
            <person name="Malmstrom R."/>
            <person name="Stieglmeier M."/>
            <person name="Klingl A."/>
            <person name="Woyke T."/>
            <person name="Ryan C.M."/>
            <person name="Banfield J.F."/>
        </authorList>
    </citation>
    <scope>NUCLEOTIDE SEQUENCE [LARGE SCALE GENOMIC DNA]</scope>
    <source>
        <strain evidence="1">CG23_combo_of_CG06-09_8_20_14_all_40_23</strain>
    </source>
</reference>
<protein>
    <recommendedName>
        <fullName evidence="3">DUF3368 domain-containing protein</fullName>
    </recommendedName>
</protein>
<evidence type="ECO:0008006" key="3">
    <source>
        <dbReference type="Google" id="ProtNLM"/>
    </source>
</evidence>
<gene>
    <name evidence="1" type="ORF">COX18_01480</name>
</gene>
<accession>A0A2H0A9M9</accession>
<dbReference type="PANTHER" id="PTHR39550">
    <property type="entry name" value="SLL0658 PROTEIN"/>
    <property type="match status" value="1"/>
</dbReference>
<name>A0A2H0A9M9_9BACT</name>
<dbReference type="AlphaFoldDB" id="A0A2H0A9M9"/>
<evidence type="ECO:0000313" key="2">
    <source>
        <dbReference type="Proteomes" id="UP000231067"/>
    </source>
</evidence>
<dbReference type="EMBL" id="PCSH01000021">
    <property type="protein sequence ID" value="PIP42134.1"/>
    <property type="molecule type" value="Genomic_DNA"/>
</dbReference>
<proteinExistence type="predicted"/>
<sequence>MGIENKVEYKIKLIVCDTGPILHLSEAKLLELIQKISKVYIPKMVDTEMNELSPYWEKDKPEWIIISPLLPDETIQAESLFLSGLLDFGEAEAIILAKRLNPTWFLTDDTEARIFANSLGIEVHGSIGIVLWSAAVGHLNYTEAKKSLEKLSQTSLWISKNILSEAQEALRIMFGEKDG</sequence>
<dbReference type="Proteomes" id="UP000231067">
    <property type="component" value="Unassembled WGS sequence"/>
</dbReference>
<dbReference type="Pfam" id="PF11848">
    <property type="entry name" value="DUF3368"/>
    <property type="match status" value="1"/>
</dbReference>
<comment type="caution">
    <text evidence="1">The sequence shown here is derived from an EMBL/GenBank/DDBJ whole genome shotgun (WGS) entry which is preliminary data.</text>
</comment>
<dbReference type="PANTHER" id="PTHR39550:SF1">
    <property type="entry name" value="SLL0658 PROTEIN"/>
    <property type="match status" value="1"/>
</dbReference>